<protein>
    <submittedName>
        <fullName evidence="1">Uncharacterized protein</fullName>
    </submittedName>
</protein>
<proteinExistence type="predicted"/>
<evidence type="ECO:0000313" key="1">
    <source>
        <dbReference type="EMBL" id="KAF1959149.1"/>
    </source>
</evidence>
<reference evidence="1" key="1">
    <citation type="journal article" date="2020" name="Stud. Mycol.">
        <title>101 Dothideomycetes genomes: a test case for predicting lifestyles and emergence of pathogens.</title>
        <authorList>
            <person name="Haridas S."/>
            <person name="Albert R."/>
            <person name="Binder M."/>
            <person name="Bloem J."/>
            <person name="Labutti K."/>
            <person name="Salamov A."/>
            <person name="Andreopoulos B."/>
            <person name="Baker S."/>
            <person name="Barry K."/>
            <person name="Bills G."/>
            <person name="Bluhm B."/>
            <person name="Cannon C."/>
            <person name="Castanera R."/>
            <person name="Culley D."/>
            <person name="Daum C."/>
            <person name="Ezra D."/>
            <person name="Gonzalez J."/>
            <person name="Henrissat B."/>
            <person name="Kuo A."/>
            <person name="Liang C."/>
            <person name="Lipzen A."/>
            <person name="Lutzoni F."/>
            <person name="Magnuson J."/>
            <person name="Mondo S."/>
            <person name="Nolan M."/>
            <person name="Ohm R."/>
            <person name="Pangilinan J."/>
            <person name="Park H.-J."/>
            <person name="Ramirez L."/>
            <person name="Alfaro M."/>
            <person name="Sun H."/>
            <person name="Tritt A."/>
            <person name="Yoshinaga Y."/>
            <person name="Zwiers L.-H."/>
            <person name="Turgeon B."/>
            <person name="Goodwin S."/>
            <person name="Spatafora J."/>
            <person name="Crous P."/>
            <person name="Grigoriev I."/>
        </authorList>
    </citation>
    <scope>NUCLEOTIDE SEQUENCE</scope>
    <source>
        <strain evidence="1">CBS 675.92</strain>
    </source>
</reference>
<organism evidence="1 2">
    <name type="scientific">Byssothecium circinans</name>
    <dbReference type="NCBI Taxonomy" id="147558"/>
    <lineage>
        <taxon>Eukaryota</taxon>
        <taxon>Fungi</taxon>
        <taxon>Dikarya</taxon>
        <taxon>Ascomycota</taxon>
        <taxon>Pezizomycotina</taxon>
        <taxon>Dothideomycetes</taxon>
        <taxon>Pleosporomycetidae</taxon>
        <taxon>Pleosporales</taxon>
        <taxon>Massarineae</taxon>
        <taxon>Massarinaceae</taxon>
        <taxon>Byssothecium</taxon>
    </lineage>
</organism>
<dbReference type="AlphaFoldDB" id="A0A6A5U5B6"/>
<evidence type="ECO:0000313" key="2">
    <source>
        <dbReference type="Proteomes" id="UP000800035"/>
    </source>
</evidence>
<dbReference type="EMBL" id="ML976985">
    <property type="protein sequence ID" value="KAF1959149.1"/>
    <property type="molecule type" value="Genomic_DNA"/>
</dbReference>
<keyword evidence="2" id="KW-1185">Reference proteome</keyword>
<sequence length="208" mass="22631">MVTLCSSVAGDDIETFQSHNRCHYGPSSVVGINKSCAVVKAEALSAASTHLSKYSPNMQLLVVPAFSRTACASQPILGQKYCHALRPDRSTTDLIPDFAPRLRRRLIDRYISVAPMHVASGCAKSTQRCSVRQSRRIDGISPRPAYTCIAPLPATLIHNCDQPLLFHCLGRNACLGSVLLLSGSFGHGRCGDLRWLVGSMGWEGFVCW</sequence>
<name>A0A6A5U5B6_9PLEO</name>
<accession>A0A6A5U5B6</accession>
<dbReference type="Proteomes" id="UP000800035">
    <property type="component" value="Unassembled WGS sequence"/>
</dbReference>
<gene>
    <name evidence="1" type="ORF">CC80DRAFT_321217</name>
</gene>